<keyword evidence="1" id="KW-0812">Transmembrane</keyword>
<evidence type="ECO:0000256" key="1">
    <source>
        <dbReference type="SAM" id="Phobius"/>
    </source>
</evidence>
<dbReference type="CDD" id="cd00110">
    <property type="entry name" value="LamG"/>
    <property type="match status" value="1"/>
</dbReference>
<accession>A0ABW9GHG8</accession>
<evidence type="ECO:0000313" key="2">
    <source>
        <dbReference type="EMBL" id="MFM2720959.1"/>
    </source>
</evidence>
<dbReference type="EMBL" id="JAROCE010000003">
    <property type="protein sequence ID" value="MFM2720959.1"/>
    <property type="molecule type" value="Genomic_DNA"/>
</dbReference>
<keyword evidence="1" id="KW-0472">Membrane</keyword>
<dbReference type="CDD" id="cd06530">
    <property type="entry name" value="S26_SPase_I"/>
    <property type="match status" value="1"/>
</dbReference>
<feature type="transmembrane region" description="Helical" evidence="1">
    <location>
        <begin position="244"/>
        <end position="264"/>
    </location>
</feature>
<dbReference type="Gene3D" id="2.60.120.200">
    <property type="match status" value="1"/>
</dbReference>
<feature type="transmembrane region" description="Helical" evidence="1">
    <location>
        <begin position="285"/>
        <end position="310"/>
    </location>
</feature>
<dbReference type="InterPro" id="IPR019533">
    <property type="entry name" value="Peptidase_S26"/>
</dbReference>
<organism evidence="2 3">
    <name type="scientific">Microbacterium mcarthurae</name>
    <dbReference type="NCBI Taxonomy" id="3035918"/>
    <lineage>
        <taxon>Bacteria</taxon>
        <taxon>Bacillati</taxon>
        <taxon>Actinomycetota</taxon>
        <taxon>Actinomycetes</taxon>
        <taxon>Micrococcales</taxon>
        <taxon>Microbacteriaceae</taxon>
        <taxon>Microbacterium</taxon>
    </lineage>
</organism>
<gene>
    <name evidence="2" type="ORF">P5G46_10645</name>
</gene>
<dbReference type="Proteomes" id="UP001630303">
    <property type="component" value="Unassembled WGS sequence"/>
</dbReference>
<evidence type="ECO:0000313" key="3">
    <source>
        <dbReference type="Proteomes" id="UP001630303"/>
    </source>
</evidence>
<name>A0ABW9GHG8_9MICO</name>
<sequence length="570" mass="60146">MSLRTAATVRRAEGRRAIVLAVAIALLAATVAAAFAVTGIRLFSVETPSMGQAAPVGTLVVTAPAGSYAVGDVITFTMADRTVTHRIVEVGPDGYTTRGDLNGAPDGWTVVPAQVIGRAITLLPGVGFLLTAAPWLLLGAVLTEAVTWVRRADLGWTWSVRLTGWASTITLVTLWLRPWFDVRLLNFRGNDDGTGALMHVVNTGILPVVAGSARMTSGQDAVVETTQRLATGAFSLTPVPDPDLFARILLITMCLLPLGAALLVRDADPVVSGLRARPDRRARRVLVPVVVLTVVAVLLVTTVTTSTAAFGARVSNTRDTAGTNPFFTCRAAALSVTAAQTKGAYALSATNVAGRTEDDLSGTTSRRATYAVRPTTESSVGCVRDSPVAAVRFDGTQCLFVPGQVQRPTTFTLEAWFRTTTTSNGKIIGFGNANGSASDSQYDRHIYLDKDGRVVFGVYPGRVITISTPAGRSYADGRWHAVVASLSSAGMALYVDGQLVATNTAVTTAEDYSGFWKIGCGNLGGWAHGTADGDTGYSGPSFFTGTIQYAAIYTRALSADEVRWHYFAGR</sequence>
<dbReference type="RefSeq" id="WP_408905685.1">
    <property type="nucleotide sequence ID" value="NZ_JAROCE010000003.1"/>
</dbReference>
<dbReference type="InterPro" id="IPR013320">
    <property type="entry name" value="ConA-like_dom_sf"/>
</dbReference>
<reference evidence="2 3" key="1">
    <citation type="submission" date="2023-03" db="EMBL/GenBank/DDBJ databases">
        <title>MT1 and MT2 Draft Genomes of Novel Species.</title>
        <authorList>
            <person name="Venkateswaran K."/>
        </authorList>
    </citation>
    <scope>NUCLEOTIDE SEQUENCE [LARGE SCALE GENOMIC DNA]</scope>
    <source>
        <strain evidence="2 3">IF8SW-P5</strain>
    </source>
</reference>
<feature type="transmembrane region" description="Helical" evidence="1">
    <location>
        <begin position="115"/>
        <end position="142"/>
    </location>
</feature>
<dbReference type="SUPFAM" id="SSF49899">
    <property type="entry name" value="Concanavalin A-like lectins/glucanases"/>
    <property type="match status" value="1"/>
</dbReference>
<dbReference type="Pfam" id="PF13385">
    <property type="entry name" value="Laminin_G_3"/>
    <property type="match status" value="1"/>
</dbReference>
<protein>
    <recommendedName>
        <fullName evidence="4">Signal peptidase I</fullName>
    </recommendedName>
</protein>
<comment type="caution">
    <text evidence="2">The sequence shown here is derived from an EMBL/GenBank/DDBJ whole genome shotgun (WGS) entry which is preliminary data.</text>
</comment>
<proteinExistence type="predicted"/>
<feature type="transmembrane region" description="Helical" evidence="1">
    <location>
        <begin position="154"/>
        <end position="176"/>
    </location>
</feature>
<keyword evidence="1" id="KW-1133">Transmembrane helix</keyword>
<keyword evidence="3" id="KW-1185">Reference proteome</keyword>
<evidence type="ECO:0008006" key="4">
    <source>
        <dbReference type="Google" id="ProtNLM"/>
    </source>
</evidence>
<dbReference type="InterPro" id="IPR001791">
    <property type="entry name" value="Laminin_G"/>
</dbReference>